<dbReference type="Pfam" id="PF13302">
    <property type="entry name" value="Acetyltransf_3"/>
    <property type="match status" value="1"/>
</dbReference>
<dbReference type="SUPFAM" id="SSF55729">
    <property type="entry name" value="Acyl-CoA N-acyltransferases (Nat)"/>
    <property type="match status" value="1"/>
</dbReference>
<name>A0A4R7VWY4_9PSEU</name>
<keyword evidence="1 5" id="KW-0808">Transferase</keyword>
<comment type="caution">
    <text evidence="5">The sequence shown here is derived from an EMBL/GenBank/DDBJ whole genome shotgun (WGS) entry which is preliminary data.</text>
</comment>
<keyword evidence="6" id="KW-1185">Reference proteome</keyword>
<evidence type="ECO:0000313" key="5">
    <source>
        <dbReference type="EMBL" id="TDV54158.1"/>
    </source>
</evidence>
<accession>A0A4R7VWY4</accession>
<dbReference type="GO" id="GO:0016747">
    <property type="term" value="F:acyltransferase activity, transferring groups other than amino-acyl groups"/>
    <property type="evidence" value="ECO:0007669"/>
    <property type="project" value="InterPro"/>
</dbReference>
<evidence type="ECO:0000313" key="6">
    <source>
        <dbReference type="Proteomes" id="UP000294927"/>
    </source>
</evidence>
<organism evidence="5 6">
    <name type="scientific">Actinophytocola oryzae</name>
    <dbReference type="NCBI Taxonomy" id="502181"/>
    <lineage>
        <taxon>Bacteria</taxon>
        <taxon>Bacillati</taxon>
        <taxon>Actinomycetota</taxon>
        <taxon>Actinomycetes</taxon>
        <taxon>Pseudonocardiales</taxon>
        <taxon>Pseudonocardiaceae</taxon>
    </lineage>
</organism>
<comment type="similarity">
    <text evidence="3">Belongs to the acetyltransferase family. RimJ subfamily.</text>
</comment>
<dbReference type="RefSeq" id="WP_133903127.1">
    <property type="nucleotide sequence ID" value="NZ_SOCP01000004.1"/>
</dbReference>
<evidence type="ECO:0000256" key="3">
    <source>
        <dbReference type="ARBA" id="ARBA00038502"/>
    </source>
</evidence>
<dbReference type="PANTHER" id="PTHR43792">
    <property type="entry name" value="GNAT FAMILY, PUTATIVE (AFU_ORTHOLOGUE AFUA_3G00765)-RELATED-RELATED"/>
    <property type="match status" value="1"/>
</dbReference>
<evidence type="ECO:0000256" key="1">
    <source>
        <dbReference type="ARBA" id="ARBA00022679"/>
    </source>
</evidence>
<dbReference type="AlphaFoldDB" id="A0A4R7VWY4"/>
<evidence type="ECO:0000259" key="4">
    <source>
        <dbReference type="PROSITE" id="PS51186"/>
    </source>
</evidence>
<protein>
    <submittedName>
        <fullName evidence="5">RimJ/RimL family protein N-acetyltransferase</fullName>
    </submittedName>
</protein>
<reference evidence="5 6" key="1">
    <citation type="submission" date="2019-03" db="EMBL/GenBank/DDBJ databases">
        <title>Genomic Encyclopedia of Archaeal and Bacterial Type Strains, Phase II (KMG-II): from individual species to whole genera.</title>
        <authorList>
            <person name="Goeker M."/>
        </authorList>
    </citation>
    <scope>NUCLEOTIDE SEQUENCE [LARGE SCALE GENOMIC DNA]</scope>
    <source>
        <strain evidence="5 6">DSM 45499</strain>
    </source>
</reference>
<dbReference type="InterPro" id="IPR016181">
    <property type="entry name" value="Acyl_CoA_acyltransferase"/>
</dbReference>
<dbReference type="Gene3D" id="3.40.630.30">
    <property type="match status" value="1"/>
</dbReference>
<dbReference type="Proteomes" id="UP000294927">
    <property type="component" value="Unassembled WGS sequence"/>
</dbReference>
<feature type="domain" description="N-acetyltransferase" evidence="4">
    <location>
        <begin position="22"/>
        <end position="179"/>
    </location>
</feature>
<evidence type="ECO:0000256" key="2">
    <source>
        <dbReference type="ARBA" id="ARBA00023315"/>
    </source>
</evidence>
<gene>
    <name evidence="5" type="ORF">CLV71_104627</name>
</gene>
<dbReference type="OrthoDB" id="2061990at2"/>
<dbReference type="EMBL" id="SOCP01000004">
    <property type="protein sequence ID" value="TDV54158.1"/>
    <property type="molecule type" value="Genomic_DNA"/>
</dbReference>
<keyword evidence="2" id="KW-0012">Acyltransferase</keyword>
<dbReference type="InterPro" id="IPR051531">
    <property type="entry name" value="N-acetyltransferase"/>
</dbReference>
<dbReference type="PROSITE" id="PS51186">
    <property type="entry name" value="GNAT"/>
    <property type="match status" value="1"/>
</dbReference>
<proteinExistence type="inferred from homology"/>
<dbReference type="PANTHER" id="PTHR43792:SF8">
    <property type="entry name" value="[RIBOSOMAL PROTEIN US5]-ALANINE N-ACETYLTRANSFERASE"/>
    <property type="match status" value="1"/>
</dbReference>
<sequence>MLGRGTQFTTIRVPATAAGPELVLRPWVAEDAAALVDVYRDPAIRHWIRVAVRDVDQAAAWVAAQQEGWRTGERLCFAVLDGTELVACVVLKKPRTRPEVGYWTAAAARGRGVASRAVDALSTWAFATFRATRLELRHQVDNLASCRVAQKTGFDLHSTILAAAPYPLDGHLHVRHAPA</sequence>
<dbReference type="InterPro" id="IPR000182">
    <property type="entry name" value="GNAT_dom"/>
</dbReference>